<feature type="transmembrane region" description="Helical" evidence="1">
    <location>
        <begin position="312"/>
        <end position="335"/>
    </location>
</feature>
<feature type="transmembrane region" description="Helical" evidence="1">
    <location>
        <begin position="281"/>
        <end position="300"/>
    </location>
</feature>
<keyword evidence="1" id="KW-0472">Membrane</keyword>
<keyword evidence="1" id="KW-1133">Transmembrane helix</keyword>
<sequence>MAGELAFSRPSSGTLVLHLGGDWRLGRDLPGIGEVRDEIGRDPLPKKLGFNSHDLDSWDSGLVSFLMRVIRICEEKGIEVAREGLPEGAGRLIELALAVPERKETKKDKSSRSFVSRAGGRVVKIWVSVLEALAFIGEIAMAFLRLFGGKTRFRGSDFLLIIQESGAEALPIVSLISLLVGLILAFVGSIQLRMFGAQIYIADLVAIAMARAMGAIMTGIIMAGRTGAAFAARIGTMQVNEEIDALKTAGIPPMEFLVLPRVLALALMMPLLALYADLMGILGGMIVGVAGFDIGFREYFNETKQALTLTNIWIGLFSSLVFGVLIAVAGCFRGIQCGRSASAVGDTTTSAVVTSIVSIIIATAIITIGCDILGI</sequence>
<feature type="transmembrane region" description="Helical" evidence="1">
    <location>
        <begin position="355"/>
        <end position="374"/>
    </location>
</feature>
<organism evidence="2 3">
    <name type="scientific">Syntrophorhabdus aromaticivorans</name>
    <dbReference type="NCBI Taxonomy" id="328301"/>
    <lineage>
        <taxon>Bacteria</taxon>
        <taxon>Pseudomonadati</taxon>
        <taxon>Thermodesulfobacteriota</taxon>
        <taxon>Syntrophorhabdia</taxon>
        <taxon>Syntrophorhabdales</taxon>
        <taxon>Syntrophorhabdaceae</taxon>
        <taxon>Syntrophorhabdus</taxon>
    </lineage>
</organism>
<dbReference type="GO" id="GO:0043190">
    <property type="term" value="C:ATP-binding cassette (ABC) transporter complex"/>
    <property type="evidence" value="ECO:0007669"/>
    <property type="project" value="InterPro"/>
</dbReference>
<dbReference type="AlphaFoldDB" id="A0A971M5K9"/>
<dbReference type="Pfam" id="PF02405">
    <property type="entry name" value="MlaE"/>
    <property type="match status" value="1"/>
</dbReference>
<gene>
    <name evidence="2" type="ORF">GXY80_12150</name>
</gene>
<dbReference type="GO" id="GO:0005548">
    <property type="term" value="F:phospholipid transporter activity"/>
    <property type="evidence" value="ECO:0007669"/>
    <property type="project" value="TreeGrafter"/>
</dbReference>
<reference evidence="2" key="1">
    <citation type="journal article" date="2020" name="Biotechnol. Biofuels">
        <title>New insights from the biogas microbiome by comprehensive genome-resolved metagenomics of nearly 1600 species originating from multiple anaerobic digesters.</title>
        <authorList>
            <person name="Campanaro S."/>
            <person name="Treu L."/>
            <person name="Rodriguez-R L.M."/>
            <person name="Kovalovszki A."/>
            <person name="Ziels R.M."/>
            <person name="Maus I."/>
            <person name="Zhu X."/>
            <person name="Kougias P.G."/>
            <person name="Basile A."/>
            <person name="Luo G."/>
            <person name="Schluter A."/>
            <person name="Konstantinidis K.T."/>
            <person name="Angelidaki I."/>
        </authorList>
    </citation>
    <scope>NUCLEOTIDE SEQUENCE</scope>
    <source>
        <strain evidence="2">AS06rmzACSIP_7</strain>
    </source>
</reference>
<feature type="transmembrane region" description="Helical" evidence="1">
    <location>
        <begin position="199"/>
        <end position="223"/>
    </location>
</feature>
<reference evidence="2" key="2">
    <citation type="submission" date="2020-01" db="EMBL/GenBank/DDBJ databases">
        <authorList>
            <person name="Campanaro S."/>
        </authorList>
    </citation>
    <scope>NUCLEOTIDE SEQUENCE</scope>
    <source>
        <strain evidence="2">AS06rmzACSIP_7</strain>
    </source>
</reference>
<evidence type="ECO:0000256" key="1">
    <source>
        <dbReference type="SAM" id="Phobius"/>
    </source>
</evidence>
<feature type="transmembrane region" description="Helical" evidence="1">
    <location>
        <begin position="125"/>
        <end position="148"/>
    </location>
</feature>
<proteinExistence type="predicted"/>
<name>A0A971M5K9_9BACT</name>
<dbReference type="PANTHER" id="PTHR30188">
    <property type="entry name" value="ABC TRANSPORTER PERMEASE PROTEIN-RELATED"/>
    <property type="match status" value="1"/>
</dbReference>
<evidence type="ECO:0000313" key="2">
    <source>
        <dbReference type="EMBL" id="NLW36209.1"/>
    </source>
</evidence>
<evidence type="ECO:0000313" key="3">
    <source>
        <dbReference type="Proteomes" id="UP000777265"/>
    </source>
</evidence>
<protein>
    <submittedName>
        <fullName evidence="2">ABC transporter permease</fullName>
    </submittedName>
</protein>
<comment type="caution">
    <text evidence="2">The sequence shown here is derived from an EMBL/GenBank/DDBJ whole genome shotgun (WGS) entry which is preliminary data.</text>
</comment>
<dbReference type="Proteomes" id="UP000777265">
    <property type="component" value="Unassembled WGS sequence"/>
</dbReference>
<accession>A0A971M5K9</accession>
<dbReference type="InterPro" id="IPR030802">
    <property type="entry name" value="Permease_MalE"/>
</dbReference>
<keyword evidence="1" id="KW-0812">Transmembrane</keyword>
<feature type="transmembrane region" description="Helical" evidence="1">
    <location>
        <begin position="169"/>
        <end position="187"/>
    </location>
</feature>
<dbReference type="EMBL" id="JAAYEE010000222">
    <property type="protein sequence ID" value="NLW36209.1"/>
    <property type="molecule type" value="Genomic_DNA"/>
</dbReference>
<dbReference type="PANTHER" id="PTHR30188:SF3">
    <property type="entry name" value="ABC TRANSPORTER PERMEASE"/>
    <property type="match status" value="1"/>
</dbReference>